<reference evidence="1" key="1">
    <citation type="submission" date="2012-04" db="EMBL/GenBank/DDBJ databases">
        <title>The Genome Sequence of Loa loa.</title>
        <authorList>
            <consortium name="The Broad Institute Genome Sequencing Platform"/>
            <consortium name="Broad Institute Genome Sequencing Center for Infectious Disease"/>
            <person name="Nutman T.B."/>
            <person name="Fink D.L."/>
            <person name="Russ C."/>
            <person name="Young S."/>
            <person name="Zeng Q."/>
            <person name="Gargeya S."/>
            <person name="Alvarado L."/>
            <person name="Berlin A."/>
            <person name="Chapman S.B."/>
            <person name="Chen Z."/>
            <person name="Freedman E."/>
            <person name="Gellesch M."/>
            <person name="Goldberg J."/>
            <person name="Griggs A."/>
            <person name="Gujja S."/>
            <person name="Heilman E.R."/>
            <person name="Heiman D."/>
            <person name="Howarth C."/>
            <person name="Mehta T."/>
            <person name="Neiman D."/>
            <person name="Pearson M."/>
            <person name="Roberts A."/>
            <person name="Saif S."/>
            <person name="Shea T."/>
            <person name="Shenoy N."/>
            <person name="Sisk P."/>
            <person name="Stolte C."/>
            <person name="Sykes S."/>
            <person name="White J."/>
            <person name="Yandava C."/>
            <person name="Haas B."/>
            <person name="Henn M.R."/>
            <person name="Nusbaum C."/>
            <person name="Birren B."/>
        </authorList>
    </citation>
    <scope>NUCLEOTIDE SEQUENCE [LARGE SCALE GENOMIC DNA]</scope>
</reference>
<protein>
    <submittedName>
        <fullName evidence="1">Uncharacterized protein</fullName>
    </submittedName>
</protein>
<evidence type="ECO:0000313" key="1">
    <source>
        <dbReference type="EMBL" id="EFO13077.1"/>
    </source>
</evidence>
<dbReference type="InParanoid" id="A0A1S0TFN3"/>
<accession>A0A1S0TFN3</accession>
<dbReference type="EMBL" id="JH714052">
    <property type="protein sequence ID" value="EFO13077.1"/>
    <property type="molecule type" value="Genomic_DNA"/>
</dbReference>
<sequence>MSLTNGFMTRTILSYAIRRHSHPIYHPFVPFMTSHSCCHFFFPNQVVMKILWRARKSEVKKVHVHLKDGIESLQLLLLRSNRMLKSQEGVQKVIMSIVLDHKNPTDIIHQKVKDYGYCHHEKVANIRTFLLKFDYIIFIVKNRVLTVRCFFSPSFSNLDS</sequence>
<proteinExistence type="predicted"/>
<dbReference type="RefSeq" id="XP_003150992.1">
    <property type="nucleotide sequence ID" value="XM_003150944.1"/>
</dbReference>
<dbReference type="CTD" id="9952944"/>
<dbReference type="AlphaFoldDB" id="A0A1S0TFN3"/>
<name>A0A1S0TFN3_LOALO</name>
<dbReference type="KEGG" id="loa:LOAG_15453"/>
<dbReference type="GeneID" id="9952944"/>
<organism evidence="1">
    <name type="scientific">Loa loa</name>
    <name type="common">Eye worm</name>
    <name type="synonym">Filaria loa</name>
    <dbReference type="NCBI Taxonomy" id="7209"/>
    <lineage>
        <taxon>Eukaryota</taxon>
        <taxon>Metazoa</taxon>
        <taxon>Ecdysozoa</taxon>
        <taxon>Nematoda</taxon>
        <taxon>Chromadorea</taxon>
        <taxon>Rhabditida</taxon>
        <taxon>Spirurina</taxon>
        <taxon>Spiruromorpha</taxon>
        <taxon>Filarioidea</taxon>
        <taxon>Onchocercidae</taxon>
        <taxon>Loa</taxon>
    </lineage>
</organism>
<gene>
    <name evidence="1" type="ORF">LOAG_15453</name>
</gene>